<accession>A0AAE3SMM6</accession>
<dbReference type="Proteomes" id="UP001207116">
    <property type="component" value="Unassembled WGS sequence"/>
</dbReference>
<dbReference type="RefSeq" id="WP_266010543.1">
    <property type="nucleotide sequence ID" value="NZ_JAPFQP010000001.1"/>
</dbReference>
<keyword evidence="3" id="KW-1185">Reference proteome</keyword>
<dbReference type="AlphaFoldDB" id="A0AAE3SMM6"/>
<dbReference type="EMBL" id="JAPFQP010000001">
    <property type="protein sequence ID" value="MCX2718456.1"/>
    <property type="molecule type" value="Genomic_DNA"/>
</dbReference>
<evidence type="ECO:0000256" key="1">
    <source>
        <dbReference type="SAM" id="SignalP"/>
    </source>
</evidence>
<sequence length="171" mass="19853">MKNITGILFLSLLSYAVSAQELKQSEIDSLMSLDFQEFDQDMQGGWRYYGNKMQFDLAASLIKTYLEQHPEIKKNEAEVMRWHAGQMYAMAGENELAIPLMESSRKEEDLMRWNEYLDATVAFLKKDRKTFDENIKAVASFANNPNLRLLKILEANFDKSYREALMAAMKK</sequence>
<evidence type="ECO:0000313" key="3">
    <source>
        <dbReference type="Proteomes" id="UP001207116"/>
    </source>
</evidence>
<gene>
    <name evidence="2" type="ORF">OO016_02465</name>
</gene>
<keyword evidence="1" id="KW-0732">Signal</keyword>
<feature type="chain" id="PRO_5042141030" evidence="1">
    <location>
        <begin position="20"/>
        <end position="171"/>
    </location>
</feature>
<organism evidence="2 3">
    <name type="scientific">Lentiprolixibacter aurantiacus</name>
    <dbReference type="NCBI Taxonomy" id="2993939"/>
    <lineage>
        <taxon>Bacteria</taxon>
        <taxon>Pseudomonadati</taxon>
        <taxon>Bacteroidota</taxon>
        <taxon>Flavobacteriia</taxon>
        <taxon>Flavobacteriales</taxon>
        <taxon>Flavobacteriaceae</taxon>
        <taxon>Lentiprolixibacter</taxon>
    </lineage>
</organism>
<proteinExistence type="predicted"/>
<reference evidence="2" key="1">
    <citation type="submission" date="2022-11" db="EMBL/GenBank/DDBJ databases">
        <title>The characterization of three novel Bacteroidetes species and genomic analysis of their roles in tidal elemental geochemical cycles.</title>
        <authorList>
            <person name="Ma K.-J."/>
        </authorList>
    </citation>
    <scope>NUCLEOTIDE SEQUENCE</scope>
    <source>
        <strain evidence="2">M415</strain>
    </source>
</reference>
<feature type="signal peptide" evidence="1">
    <location>
        <begin position="1"/>
        <end position="19"/>
    </location>
</feature>
<comment type="caution">
    <text evidence="2">The sequence shown here is derived from an EMBL/GenBank/DDBJ whole genome shotgun (WGS) entry which is preliminary data.</text>
</comment>
<name>A0AAE3SMM6_9FLAO</name>
<protein>
    <submittedName>
        <fullName evidence="2">Uncharacterized protein</fullName>
    </submittedName>
</protein>
<evidence type="ECO:0000313" key="2">
    <source>
        <dbReference type="EMBL" id="MCX2718456.1"/>
    </source>
</evidence>